<organism evidence="1 2">
    <name type="scientific">Prunus dulcis</name>
    <name type="common">Almond</name>
    <name type="synonym">Amygdalus dulcis</name>
    <dbReference type="NCBI Taxonomy" id="3755"/>
    <lineage>
        <taxon>Eukaryota</taxon>
        <taxon>Viridiplantae</taxon>
        <taxon>Streptophyta</taxon>
        <taxon>Embryophyta</taxon>
        <taxon>Tracheophyta</taxon>
        <taxon>Spermatophyta</taxon>
        <taxon>Magnoliopsida</taxon>
        <taxon>eudicotyledons</taxon>
        <taxon>Gunneridae</taxon>
        <taxon>Pentapetalae</taxon>
        <taxon>rosids</taxon>
        <taxon>fabids</taxon>
        <taxon>Rosales</taxon>
        <taxon>Rosaceae</taxon>
        <taxon>Amygdaloideae</taxon>
        <taxon>Amygdaleae</taxon>
        <taxon>Prunus</taxon>
    </lineage>
</organism>
<sequence>MPNQEANRSTQETTHAVAKPRVPTCYEKRSAYLKRTRINRSRSSAATTCSSTSATCSSAIAIFSSASSTCSLAAACLSAATTYLLALAIFSTTSSLVSSVAPSFASSSSTAGLSAIVSPTTHFSGVSISEMGKGLRPLVKRVGEEPAEDKVEEAVVKLRTPVWCRPKALRCLSLAFGSFGRCLAPWKCVFLRHGRRRGCLGASRFDAGSARPRNCVFLRHGRRRGCLGASRFDAGSARFIMV</sequence>
<proteinExistence type="predicted"/>
<evidence type="ECO:0000313" key="2">
    <source>
        <dbReference type="Proteomes" id="UP001054821"/>
    </source>
</evidence>
<keyword evidence="2" id="KW-1185">Reference proteome</keyword>
<dbReference type="EMBL" id="JAJFAZ020000007">
    <property type="protein sequence ID" value="KAI5316668.1"/>
    <property type="molecule type" value="Genomic_DNA"/>
</dbReference>
<reference evidence="1 2" key="1">
    <citation type="journal article" date="2022" name="G3 (Bethesda)">
        <title>Whole-genome sequence and methylome profiling of the almond [Prunus dulcis (Mill.) D.A. Webb] cultivar 'Nonpareil'.</title>
        <authorList>
            <person name="D'Amico-Willman K.M."/>
            <person name="Ouma W.Z."/>
            <person name="Meulia T."/>
            <person name="Sideli G.M."/>
            <person name="Gradziel T.M."/>
            <person name="Fresnedo-Ramirez J."/>
        </authorList>
    </citation>
    <scope>NUCLEOTIDE SEQUENCE [LARGE SCALE GENOMIC DNA]</scope>
    <source>
        <strain evidence="1">Clone GOH B32 T37-40</strain>
    </source>
</reference>
<comment type="caution">
    <text evidence="1">The sequence shown here is derived from an EMBL/GenBank/DDBJ whole genome shotgun (WGS) entry which is preliminary data.</text>
</comment>
<dbReference type="Proteomes" id="UP001054821">
    <property type="component" value="Chromosome 7"/>
</dbReference>
<evidence type="ECO:0000313" key="1">
    <source>
        <dbReference type="EMBL" id="KAI5316668.1"/>
    </source>
</evidence>
<gene>
    <name evidence="1" type="ORF">L3X38_036375</name>
</gene>
<accession>A0AAD4V1J4</accession>
<protein>
    <submittedName>
        <fullName evidence="1">Uncharacterized protein</fullName>
    </submittedName>
</protein>
<name>A0AAD4V1J4_PRUDU</name>
<dbReference type="AlphaFoldDB" id="A0AAD4V1J4"/>